<dbReference type="PANTHER" id="PTHR40112">
    <property type="entry name" value="H2HPP ISOMERASE"/>
    <property type="match status" value="1"/>
</dbReference>
<proteinExistence type="predicted"/>
<sequence length="116" mass="13301">MENIQIKPTIFFENDAIGWEKIDDFIDRQIVGFDDSVMMVNVRFKKGGIGYLHYHVHIQVTHIAEGKFEVSIGNDKKILKKGDSFFVPSNVEHGVVCLEDGLLIDVFSPMREDFIK</sequence>
<dbReference type="Pfam" id="PF07883">
    <property type="entry name" value="Cupin_2"/>
    <property type="match status" value="1"/>
</dbReference>
<dbReference type="CDD" id="cd02238">
    <property type="entry name" value="cupin_KdgF"/>
    <property type="match status" value="1"/>
</dbReference>
<dbReference type="InterPro" id="IPR052535">
    <property type="entry name" value="Bacilysin_H2HPP_isomerase"/>
</dbReference>
<dbReference type="EMBL" id="JAVDVI010000020">
    <property type="protein sequence ID" value="MDR6969413.1"/>
    <property type="molecule type" value="Genomic_DNA"/>
</dbReference>
<dbReference type="InterPro" id="IPR025499">
    <property type="entry name" value="KdgF"/>
</dbReference>
<keyword evidence="3" id="KW-1185">Reference proteome</keyword>
<evidence type="ECO:0000313" key="2">
    <source>
        <dbReference type="EMBL" id="MDR6969413.1"/>
    </source>
</evidence>
<dbReference type="Proteomes" id="UP001255185">
    <property type="component" value="Unassembled WGS sequence"/>
</dbReference>
<evidence type="ECO:0000313" key="3">
    <source>
        <dbReference type="Proteomes" id="UP001255185"/>
    </source>
</evidence>
<comment type="caution">
    <text evidence="2">The sequence shown here is derived from an EMBL/GenBank/DDBJ whole genome shotgun (WGS) entry which is preliminary data.</text>
</comment>
<reference evidence="2 3" key="1">
    <citation type="submission" date="2023-07" db="EMBL/GenBank/DDBJ databases">
        <title>Sorghum-associated microbial communities from plants grown in Nebraska, USA.</title>
        <authorList>
            <person name="Schachtman D."/>
        </authorList>
    </citation>
    <scope>NUCLEOTIDE SEQUENCE [LARGE SCALE GENOMIC DNA]</scope>
    <source>
        <strain evidence="2 3">3773</strain>
    </source>
</reference>
<dbReference type="SUPFAM" id="SSF51182">
    <property type="entry name" value="RmlC-like cupins"/>
    <property type="match status" value="1"/>
</dbReference>
<evidence type="ECO:0000259" key="1">
    <source>
        <dbReference type="Pfam" id="PF07883"/>
    </source>
</evidence>
<feature type="domain" description="Cupin type-2" evidence="1">
    <location>
        <begin position="42"/>
        <end position="100"/>
    </location>
</feature>
<dbReference type="InterPro" id="IPR013096">
    <property type="entry name" value="Cupin_2"/>
</dbReference>
<dbReference type="InterPro" id="IPR014710">
    <property type="entry name" value="RmlC-like_jellyroll"/>
</dbReference>
<dbReference type="RefSeq" id="WP_310028451.1">
    <property type="nucleotide sequence ID" value="NZ_JAVDVI010000020.1"/>
</dbReference>
<protein>
    <submittedName>
        <fullName evidence="2">Quercetin dioxygenase-like cupin family protein</fullName>
    </submittedName>
</protein>
<gene>
    <name evidence="2" type="ORF">J2X31_003444</name>
</gene>
<dbReference type="InterPro" id="IPR011051">
    <property type="entry name" value="RmlC_Cupin_sf"/>
</dbReference>
<dbReference type="PANTHER" id="PTHR40112:SF1">
    <property type="entry name" value="H2HPP ISOMERASE"/>
    <property type="match status" value="1"/>
</dbReference>
<organism evidence="2 3">
    <name type="scientific">Flavobacterium arsenatis</name>
    <dbReference type="NCBI Taxonomy" id="1484332"/>
    <lineage>
        <taxon>Bacteria</taxon>
        <taxon>Pseudomonadati</taxon>
        <taxon>Bacteroidota</taxon>
        <taxon>Flavobacteriia</taxon>
        <taxon>Flavobacteriales</taxon>
        <taxon>Flavobacteriaceae</taxon>
        <taxon>Flavobacterium</taxon>
    </lineage>
</organism>
<name>A0ABU1TU56_9FLAO</name>
<dbReference type="Gene3D" id="2.60.120.10">
    <property type="entry name" value="Jelly Rolls"/>
    <property type="match status" value="1"/>
</dbReference>
<accession>A0ABU1TU56</accession>
<dbReference type="PIRSF" id="PIRSF029883">
    <property type="entry name" value="KdgF"/>
    <property type="match status" value="1"/>
</dbReference>